<feature type="chain" id="PRO_5020798642" evidence="1">
    <location>
        <begin position="29"/>
        <end position="279"/>
    </location>
</feature>
<dbReference type="Proteomes" id="UP000295444">
    <property type="component" value="Unassembled WGS sequence"/>
</dbReference>
<dbReference type="AlphaFoldDB" id="A0A4R6SBR1"/>
<reference evidence="2 3" key="1">
    <citation type="submission" date="2019-03" db="EMBL/GenBank/DDBJ databases">
        <title>Genomic Encyclopedia of Type Strains, Phase IV (KMG-IV): sequencing the most valuable type-strain genomes for metagenomic binning, comparative biology and taxonomic classification.</title>
        <authorList>
            <person name="Goeker M."/>
        </authorList>
    </citation>
    <scope>NUCLEOTIDE SEQUENCE [LARGE SCALE GENOMIC DNA]</scope>
    <source>
        <strain evidence="2 3">DSM 45361</strain>
    </source>
</reference>
<comment type="caution">
    <text evidence="2">The sequence shown here is derived from an EMBL/GenBank/DDBJ whole genome shotgun (WGS) entry which is preliminary data.</text>
</comment>
<keyword evidence="3" id="KW-1185">Reference proteome</keyword>
<gene>
    <name evidence="2" type="ORF">EV186_103375</name>
</gene>
<name>A0A4R6SBR1_LABRH</name>
<feature type="signal peptide" evidence="1">
    <location>
        <begin position="1"/>
        <end position="28"/>
    </location>
</feature>
<dbReference type="Gene3D" id="2.40.10.10">
    <property type="entry name" value="Trypsin-like serine proteases"/>
    <property type="match status" value="2"/>
</dbReference>
<dbReference type="InterPro" id="IPR043504">
    <property type="entry name" value="Peptidase_S1_PA_chymotrypsin"/>
</dbReference>
<protein>
    <submittedName>
        <fullName evidence="2">Trypsin-like peptidase</fullName>
    </submittedName>
</protein>
<keyword evidence="1" id="KW-0732">Signal</keyword>
<sequence>MKLRIVLASAAALAAAAVSVVVAQTATAAPSKVTDVNFAGTVALSNCSGSVVKLTTSAPDDPALVLSNGHCLEEGFPSAGEVITNQPSSRSFTLLDADANGLGTLHATKIVYATMTGTDVSLYQLDQTYAEIQQQYGIDALTLSDQHPAAGTAITVVSGYWQQTYSCSIDGFVHELHEGDWVFTDSIRYTPECKTIGGTSGSPIEDSATGTVVGINNTGNENGEQCTINNPCEVDESGNVTVHQGTNYGEQTYLFYGCLTAGSEIDLNQAGCQLAKPAA</sequence>
<accession>A0A4R6SBR1</accession>
<dbReference type="SUPFAM" id="SSF50494">
    <property type="entry name" value="Trypsin-like serine proteases"/>
    <property type="match status" value="1"/>
</dbReference>
<evidence type="ECO:0000313" key="2">
    <source>
        <dbReference type="EMBL" id="TDP97411.1"/>
    </source>
</evidence>
<proteinExistence type="predicted"/>
<evidence type="ECO:0000256" key="1">
    <source>
        <dbReference type="SAM" id="SignalP"/>
    </source>
</evidence>
<dbReference type="InterPro" id="IPR009003">
    <property type="entry name" value="Peptidase_S1_PA"/>
</dbReference>
<organism evidence="2 3">
    <name type="scientific">Labedaea rhizosphaerae</name>
    <dbReference type="NCBI Taxonomy" id="598644"/>
    <lineage>
        <taxon>Bacteria</taxon>
        <taxon>Bacillati</taxon>
        <taxon>Actinomycetota</taxon>
        <taxon>Actinomycetes</taxon>
        <taxon>Pseudonocardiales</taxon>
        <taxon>Pseudonocardiaceae</taxon>
        <taxon>Labedaea</taxon>
    </lineage>
</organism>
<dbReference type="EMBL" id="SNXZ01000003">
    <property type="protein sequence ID" value="TDP97411.1"/>
    <property type="molecule type" value="Genomic_DNA"/>
</dbReference>
<dbReference type="RefSeq" id="WP_133850619.1">
    <property type="nucleotide sequence ID" value="NZ_SNXZ01000003.1"/>
</dbReference>
<dbReference type="Pfam" id="PF13365">
    <property type="entry name" value="Trypsin_2"/>
    <property type="match status" value="1"/>
</dbReference>
<evidence type="ECO:0000313" key="3">
    <source>
        <dbReference type="Proteomes" id="UP000295444"/>
    </source>
</evidence>
<dbReference type="OrthoDB" id="3233951at2"/>